<dbReference type="EMBL" id="JAULSR010000001">
    <property type="protein sequence ID" value="KAK0637021.1"/>
    <property type="molecule type" value="Genomic_DNA"/>
</dbReference>
<keyword evidence="4" id="KW-1185">Reference proteome</keyword>
<reference evidence="3" key="1">
    <citation type="submission" date="2023-06" db="EMBL/GenBank/DDBJ databases">
        <title>Genome-scale phylogeny and comparative genomics of the fungal order Sordariales.</title>
        <authorList>
            <consortium name="Lawrence Berkeley National Laboratory"/>
            <person name="Hensen N."/>
            <person name="Bonometti L."/>
            <person name="Westerberg I."/>
            <person name="Brannstrom I.O."/>
            <person name="Guillou S."/>
            <person name="Cros-Aarteil S."/>
            <person name="Calhoun S."/>
            <person name="Haridas S."/>
            <person name="Kuo A."/>
            <person name="Mondo S."/>
            <person name="Pangilinan J."/>
            <person name="Riley R."/>
            <person name="LaButti K."/>
            <person name="Andreopoulos B."/>
            <person name="Lipzen A."/>
            <person name="Chen C."/>
            <person name="Yanf M."/>
            <person name="Daum C."/>
            <person name="Ng V."/>
            <person name="Clum A."/>
            <person name="Steindorff A."/>
            <person name="Ohm R."/>
            <person name="Martin F."/>
            <person name="Silar P."/>
            <person name="Natvig D."/>
            <person name="Lalanne C."/>
            <person name="Gautier V."/>
            <person name="Ament-velasquez S.L."/>
            <person name="Kruys A."/>
            <person name="Hutchinson M.I."/>
            <person name="Powell A.J."/>
            <person name="Barry K."/>
            <person name="Miller A.N."/>
            <person name="Grigoriev I.V."/>
            <person name="Debuchy R."/>
            <person name="Gladieux P."/>
            <person name="Thoren M.H."/>
            <person name="Johannesson H."/>
        </authorList>
    </citation>
    <scope>NUCLEOTIDE SEQUENCE</scope>
    <source>
        <strain evidence="3">SMH3391-2</strain>
    </source>
</reference>
<evidence type="ECO:0000313" key="4">
    <source>
        <dbReference type="Proteomes" id="UP001174934"/>
    </source>
</evidence>
<keyword evidence="2" id="KW-0472">Membrane</keyword>
<feature type="compositionally biased region" description="Low complexity" evidence="1">
    <location>
        <begin position="62"/>
        <end position="79"/>
    </location>
</feature>
<feature type="region of interest" description="Disordered" evidence="1">
    <location>
        <begin position="50"/>
        <end position="86"/>
    </location>
</feature>
<gene>
    <name evidence="3" type="ORF">B0T17DRAFT_504403</name>
</gene>
<evidence type="ECO:0000313" key="3">
    <source>
        <dbReference type="EMBL" id="KAK0637021.1"/>
    </source>
</evidence>
<dbReference type="AlphaFoldDB" id="A0AA39XMZ6"/>
<proteinExistence type="predicted"/>
<keyword evidence="2" id="KW-1133">Transmembrane helix</keyword>
<feature type="region of interest" description="Disordered" evidence="1">
    <location>
        <begin position="156"/>
        <end position="175"/>
    </location>
</feature>
<feature type="region of interest" description="Disordered" evidence="1">
    <location>
        <begin position="277"/>
        <end position="312"/>
    </location>
</feature>
<comment type="caution">
    <text evidence="3">The sequence shown here is derived from an EMBL/GenBank/DDBJ whole genome shotgun (WGS) entry which is preliminary data.</text>
</comment>
<evidence type="ECO:0000256" key="1">
    <source>
        <dbReference type="SAM" id="MobiDB-lite"/>
    </source>
</evidence>
<feature type="compositionally biased region" description="Basic and acidic residues" evidence="1">
    <location>
        <begin position="277"/>
        <end position="295"/>
    </location>
</feature>
<name>A0AA39XMZ6_9PEZI</name>
<feature type="compositionally biased region" description="Acidic residues" evidence="1">
    <location>
        <begin position="161"/>
        <end position="170"/>
    </location>
</feature>
<keyword evidence="2" id="KW-0812">Transmembrane</keyword>
<organism evidence="3 4">
    <name type="scientific">Bombardia bombarda</name>
    <dbReference type="NCBI Taxonomy" id="252184"/>
    <lineage>
        <taxon>Eukaryota</taxon>
        <taxon>Fungi</taxon>
        <taxon>Dikarya</taxon>
        <taxon>Ascomycota</taxon>
        <taxon>Pezizomycotina</taxon>
        <taxon>Sordariomycetes</taxon>
        <taxon>Sordariomycetidae</taxon>
        <taxon>Sordariales</taxon>
        <taxon>Lasiosphaeriaceae</taxon>
        <taxon>Bombardia</taxon>
    </lineage>
</organism>
<feature type="transmembrane region" description="Helical" evidence="2">
    <location>
        <begin position="650"/>
        <end position="674"/>
    </location>
</feature>
<evidence type="ECO:0000256" key="2">
    <source>
        <dbReference type="SAM" id="Phobius"/>
    </source>
</evidence>
<feature type="transmembrane region" description="Helical" evidence="2">
    <location>
        <begin position="680"/>
        <end position="699"/>
    </location>
</feature>
<dbReference type="Proteomes" id="UP001174934">
    <property type="component" value="Unassembled WGS sequence"/>
</dbReference>
<protein>
    <submittedName>
        <fullName evidence="3">Uncharacterized protein</fullName>
    </submittedName>
</protein>
<sequence length="704" mass="78911">MCMQLVEIYSGCRCLYYQHAVDRCSRYGRPAHEIKRRTVLVGYSCTNHSASHETSESGGSPTKATSTTNAAASNQTLQAQERRTTQPLKADYQTRNTMLRPAWTRTVESALALDLDLEELVDDDNDSGTSPCDETVPKQSLEVHTLEKALSYYETGISDQKDEDSDDSLSDTESVISTTSSTTTVDIDAVEAVFNRLLVFRDLRFLWPQLIQKCRSRKRSIMNIERFIRRYAGDLAVLANKPESEGGSEQPSRQVQIEAGRFIRRARLNFAQRIVEAHHQDRQPGNEEDATEKGHSRQQFGVTQDEEDESDDDSSFASVYLVAECFLFDTDPILSMQANVKAFVSLPNPRSSLETLGGSIWRSISNVVDKVCLPPIPEGKKRASWTCKCGRQLHDDFQELRPGAVEELAIQLRNSNKLNDNEDELIYSDPVDDSKAAPQPSTTIRDILMQIRQYIQSIANAIKPFTSAHQSRNIQRDIELGLCPSASASTHARSDHNFILLCIPFLRWATKLHQPEVCRINSDQELFRVLRSYYASQRGGSAWTRLRKIKGVQFVMFEMYKSQLADVQACPSVPIPERRTEYAYEPMPADVIPPIGSNHLMHLLEHPEDAEVVPVLLKKIPKKLHAKLDACPIKGSSVGWGLQFVEGMNWLVVFVYGCTGFALSLVCAVVWATVRGDVQGGFAIAAFMIAFLLFCGGVLRSEIT</sequence>
<accession>A0AA39XMZ6</accession>